<reference evidence="8" key="2">
    <citation type="submission" date="2020-01" db="EMBL/GenBank/DDBJ databases">
        <authorList>
            <person name="Campanaro S."/>
        </authorList>
    </citation>
    <scope>NUCLEOTIDE SEQUENCE</scope>
    <source>
        <strain evidence="8">AS01afH2WH_6</strain>
    </source>
</reference>
<feature type="transmembrane region" description="Helical" evidence="7">
    <location>
        <begin position="81"/>
        <end position="106"/>
    </location>
</feature>
<comment type="similarity">
    <text evidence="2">Belongs to the UPF0718 family.</text>
</comment>
<evidence type="ECO:0000313" key="8">
    <source>
        <dbReference type="EMBL" id="NLT80163.1"/>
    </source>
</evidence>
<dbReference type="PANTHER" id="PTHR34184:SF4">
    <property type="entry name" value="UPF0718 PROTEIN YCGR"/>
    <property type="match status" value="1"/>
</dbReference>
<feature type="transmembrane region" description="Helical" evidence="7">
    <location>
        <begin position="240"/>
        <end position="260"/>
    </location>
</feature>
<feature type="transmembrane region" description="Helical" evidence="7">
    <location>
        <begin position="148"/>
        <end position="169"/>
    </location>
</feature>
<evidence type="ECO:0000256" key="6">
    <source>
        <dbReference type="ARBA" id="ARBA00023136"/>
    </source>
</evidence>
<evidence type="ECO:0000256" key="2">
    <source>
        <dbReference type="ARBA" id="ARBA00006386"/>
    </source>
</evidence>
<evidence type="ECO:0000256" key="3">
    <source>
        <dbReference type="ARBA" id="ARBA00022475"/>
    </source>
</evidence>
<comment type="subcellular location">
    <subcellularLocation>
        <location evidence="1">Cell membrane</location>
        <topology evidence="1">Multi-pass membrane protein</topology>
    </subcellularLocation>
</comment>
<dbReference type="Pfam" id="PF03773">
    <property type="entry name" value="ArsP_1"/>
    <property type="match status" value="1"/>
</dbReference>
<evidence type="ECO:0000256" key="4">
    <source>
        <dbReference type="ARBA" id="ARBA00022692"/>
    </source>
</evidence>
<dbReference type="AlphaFoldDB" id="A0A971D010"/>
<organism evidence="8 9">
    <name type="scientific">Bifidobacterium crudilactis</name>
    <dbReference type="NCBI Taxonomy" id="327277"/>
    <lineage>
        <taxon>Bacteria</taxon>
        <taxon>Bacillati</taxon>
        <taxon>Actinomycetota</taxon>
        <taxon>Actinomycetes</taxon>
        <taxon>Bifidobacteriales</taxon>
        <taxon>Bifidobacteriaceae</taxon>
        <taxon>Bifidobacterium</taxon>
    </lineage>
</organism>
<keyword evidence="3" id="KW-1003">Cell membrane</keyword>
<dbReference type="GO" id="GO:0005886">
    <property type="term" value="C:plasma membrane"/>
    <property type="evidence" value="ECO:0007669"/>
    <property type="project" value="UniProtKB-SubCell"/>
</dbReference>
<keyword evidence="5 7" id="KW-1133">Transmembrane helix</keyword>
<feature type="transmembrane region" description="Helical" evidence="7">
    <location>
        <begin position="272"/>
        <end position="290"/>
    </location>
</feature>
<evidence type="ECO:0000256" key="1">
    <source>
        <dbReference type="ARBA" id="ARBA00004651"/>
    </source>
</evidence>
<feature type="transmembrane region" description="Helical" evidence="7">
    <location>
        <begin position="118"/>
        <end position="141"/>
    </location>
</feature>
<feature type="transmembrane region" description="Helical" evidence="7">
    <location>
        <begin position="35"/>
        <end position="60"/>
    </location>
</feature>
<feature type="transmembrane region" description="Helical" evidence="7">
    <location>
        <begin position="337"/>
        <end position="359"/>
    </location>
</feature>
<proteinExistence type="inferred from homology"/>
<dbReference type="InterPro" id="IPR005524">
    <property type="entry name" value="DUF318"/>
</dbReference>
<accession>A0A971D010</accession>
<keyword evidence="4 7" id="KW-0812">Transmembrane</keyword>
<dbReference type="RefSeq" id="WP_273174311.1">
    <property type="nucleotide sequence ID" value="NZ_JAAXZR010000025.1"/>
</dbReference>
<reference evidence="8" key="1">
    <citation type="journal article" date="2020" name="Biotechnol. Biofuels">
        <title>New insights from the biogas microbiome by comprehensive genome-resolved metagenomics of nearly 1600 species originating from multiple anaerobic digesters.</title>
        <authorList>
            <person name="Campanaro S."/>
            <person name="Treu L."/>
            <person name="Rodriguez-R L.M."/>
            <person name="Kovalovszki A."/>
            <person name="Ziels R.M."/>
            <person name="Maus I."/>
            <person name="Zhu X."/>
            <person name="Kougias P.G."/>
            <person name="Basile A."/>
            <person name="Luo G."/>
            <person name="Schluter A."/>
            <person name="Konstantinidis K.T."/>
            <person name="Angelidaki I."/>
        </authorList>
    </citation>
    <scope>NUCLEOTIDE SEQUENCE</scope>
    <source>
        <strain evidence="8">AS01afH2WH_6</strain>
    </source>
</reference>
<dbReference type="PANTHER" id="PTHR34184">
    <property type="entry name" value="UPF0718 PROTEIN YCGR"/>
    <property type="match status" value="1"/>
</dbReference>
<dbReference type="InterPro" id="IPR052923">
    <property type="entry name" value="UPF0718"/>
</dbReference>
<comment type="caution">
    <text evidence="8">The sequence shown here is derived from an EMBL/GenBank/DDBJ whole genome shotgun (WGS) entry which is preliminary data.</text>
</comment>
<sequence>MRSRFSFTFQTFLIGSVLAAGIIVASPLIDTSGFPMTIILTGVVGLLLQALPFLLIGILISAAVESFVTKAFIDAHFPKSTFFGMIVALFAGFCIPVCDCATVPVFSRLHGKGVPLPAAVVFLCAAPVINPIVMWSTWFAFPDRPMMTVARVGLGILVALVVGATFVLVPADRHLMRDDAGCKTGSCAHESHRQHIDENTSAAIAAVTDASAGSSANHASAEGGWKEQCTRYLRHVHDDLYTIMPYMLMGILVASCVRAFTGSSAPSWLQGYGTPVAILAMMALAFFSSLCSSSDAVIARSISTLFPTPAILGFLVFGPIMDLKNVLMLRSMFTRRFVWRLGITVAVTCLVVMMAVAFVTEVL</sequence>
<protein>
    <submittedName>
        <fullName evidence="8">Permease</fullName>
    </submittedName>
</protein>
<feature type="transmembrane region" description="Helical" evidence="7">
    <location>
        <begin position="12"/>
        <end position="29"/>
    </location>
</feature>
<evidence type="ECO:0000313" key="9">
    <source>
        <dbReference type="Proteomes" id="UP000767327"/>
    </source>
</evidence>
<keyword evidence="6 7" id="KW-0472">Membrane</keyword>
<name>A0A971D010_9BIFI</name>
<evidence type="ECO:0000256" key="5">
    <source>
        <dbReference type="ARBA" id="ARBA00022989"/>
    </source>
</evidence>
<dbReference type="EMBL" id="JAAXZR010000025">
    <property type="protein sequence ID" value="NLT80163.1"/>
    <property type="molecule type" value="Genomic_DNA"/>
</dbReference>
<evidence type="ECO:0000256" key="7">
    <source>
        <dbReference type="SAM" id="Phobius"/>
    </source>
</evidence>
<gene>
    <name evidence="8" type="ORF">GXW98_07770</name>
</gene>
<feature type="transmembrane region" description="Helical" evidence="7">
    <location>
        <begin position="296"/>
        <end position="317"/>
    </location>
</feature>
<dbReference type="Proteomes" id="UP000767327">
    <property type="component" value="Unassembled WGS sequence"/>
</dbReference>